<dbReference type="InterPro" id="IPR003810">
    <property type="entry name" value="Mntp/YtaF"/>
</dbReference>
<evidence type="ECO:0000256" key="3">
    <source>
        <dbReference type="ARBA" id="ARBA00022692"/>
    </source>
</evidence>
<feature type="transmembrane region" description="Helical" evidence="8">
    <location>
        <begin position="161"/>
        <end position="181"/>
    </location>
</feature>
<feature type="transmembrane region" description="Helical" evidence="8">
    <location>
        <begin position="134"/>
        <end position="154"/>
    </location>
</feature>
<keyword evidence="3 8" id="KW-0812">Transmembrane</keyword>
<evidence type="ECO:0000256" key="4">
    <source>
        <dbReference type="ARBA" id="ARBA00022989"/>
    </source>
</evidence>
<comment type="similarity">
    <text evidence="8">Belongs to the MntP (TC 9.B.29) family.</text>
</comment>
<keyword evidence="6 8" id="KW-0472">Membrane</keyword>
<protein>
    <recommendedName>
        <fullName evidence="8">Putative manganese efflux pump MntP</fullName>
    </recommendedName>
</protein>
<dbReference type="EMBL" id="BAAADO010000002">
    <property type="protein sequence ID" value="GAA0487456.1"/>
    <property type="molecule type" value="Genomic_DNA"/>
</dbReference>
<dbReference type="PANTHER" id="PTHR35529:SF1">
    <property type="entry name" value="MANGANESE EFFLUX PUMP MNTP-RELATED"/>
    <property type="match status" value="1"/>
</dbReference>
<evidence type="ECO:0000256" key="7">
    <source>
        <dbReference type="ARBA" id="ARBA00023211"/>
    </source>
</evidence>
<evidence type="ECO:0000256" key="8">
    <source>
        <dbReference type="HAMAP-Rule" id="MF_01521"/>
    </source>
</evidence>
<keyword evidence="5 8" id="KW-0406">Ion transport</keyword>
<evidence type="ECO:0000256" key="5">
    <source>
        <dbReference type="ARBA" id="ARBA00023065"/>
    </source>
</evidence>
<evidence type="ECO:0000313" key="9">
    <source>
        <dbReference type="EMBL" id="GAA0487456.1"/>
    </source>
</evidence>
<comment type="subcellular location">
    <subcellularLocation>
        <location evidence="8">Cell membrane</location>
        <topology evidence="8">Multi-pass membrane protein</topology>
    </subcellularLocation>
</comment>
<accession>A0ABN1AZY3</accession>
<evidence type="ECO:0000256" key="1">
    <source>
        <dbReference type="ARBA" id="ARBA00022448"/>
    </source>
</evidence>
<dbReference type="PANTHER" id="PTHR35529">
    <property type="entry name" value="MANGANESE EFFLUX PUMP MNTP-RELATED"/>
    <property type="match status" value="1"/>
</dbReference>
<dbReference type="HAMAP" id="MF_01521">
    <property type="entry name" value="MntP_pump"/>
    <property type="match status" value="1"/>
</dbReference>
<name>A0ABN1AZY3_9BACI</name>
<feature type="transmembrane region" description="Helical" evidence="8">
    <location>
        <begin position="40"/>
        <end position="66"/>
    </location>
</feature>
<organism evidence="9 10">
    <name type="scientific">Salinibacillus aidingensis</name>
    <dbReference type="NCBI Taxonomy" id="237684"/>
    <lineage>
        <taxon>Bacteria</taxon>
        <taxon>Bacillati</taxon>
        <taxon>Bacillota</taxon>
        <taxon>Bacilli</taxon>
        <taxon>Bacillales</taxon>
        <taxon>Bacillaceae</taxon>
        <taxon>Salinibacillus</taxon>
    </lineage>
</organism>
<feature type="transmembrane region" description="Helical" evidence="8">
    <location>
        <begin position="72"/>
        <end position="93"/>
    </location>
</feature>
<reference evidence="9 10" key="1">
    <citation type="journal article" date="2019" name="Int. J. Syst. Evol. Microbiol.">
        <title>The Global Catalogue of Microorganisms (GCM) 10K type strain sequencing project: providing services to taxonomists for standard genome sequencing and annotation.</title>
        <authorList>
            <consortium name="The Broad Institute Genomics Platform"/>
            <consortium name="The Broad Institute Genome Sequencing Center for Infectious Disease"/>
            <person name="Wu L."/>
            <person name="Ma J."/>
        </authorList>
    </citation>
    <scope>NUCLEOTIDE SEQUENCE [LARGE SCALE GENOMIC DNA]</scope>
    <source>
        <strain evidence="9 10">JCM 12389</strain>
    </source>
</reference>
<evidence type="ECO:0000256" key="2">
    <source>
        <dbReference type="ARBA" id="ARBA00022475"/>
    </source>
</evidence>
<keyword evidence="7 8" id="KW-0464">Manganese</keyword>
<gene>
    <name evidence="8" type="primary">mntP</name>
    <name evidence="9" type="ORF">GCM10008986_11190</name>
</gene>
<evidence type="ECO:0000256" key="6">
    <source>
        <dbReference type="ARBA" id="ARBA00023136"/>
    </source>
</evidence>
<keyword evidence="4 8" id="KW-1133">Transmembrane helix</keyword>
<dbReference type="InterPro" id="IPR022929">
    <property type="entry name" value="Put_MntP"/>
</dbReference>
<comment type="caution">
    <text evidence="9">The sequence shown here is derived from an EMBL/GenBank/DDBJ whole genome shotgun (WGS) entry which is preliminary data.</text>
</comment>
<feature type="transmembrane region" description="Helical" evidence="8">
    <location>
        <begin position="105"/>
        <end position="128"/>
    </location>
</feature>
<keyword evidence="10" id="KW-1185">Reference proteome</keyword>
<dbReference type="Pfam" id="PF02659">
    <property type="entry name" value="Mntp"/>
    <property type="match status" value="1"/>
</dbReference>
<keyword evidence="1 8" id="KW-0813">Transport</keyword>
<proteinExistence type="inferred from homology"/>
<dbReference type="Proteomes" id="UP001500880">
    <property type="component" value="Unassembled WGS sequence"/>
</dbReference>
<feature type="transmembrane region" description="Helical" evidence="8">
    <location>
        <begin position="12"/>
        <end position="33"/>
    </location>
</feature>
<comment type="function">
    <text evidence="8">Probably functions as a manganese efflux pump.</text>
</comment>
<sequence>MISYVIGEWLTLSLMAIAVGMDAFSVSLGMGMLNLRLRKIAFIGILIGIFHIFMPFFGIVLGNILSEKFGSFAIYVGGILLIVLGIQMFIHSFSEQNNTYLVRGLGLFLFALTVSLDSFSVGLSLGMFGVRTVVALFLFGFFSMVLTWLGFILARKASSLLGSYSEVLGGSILCAFGIQLLL</sequence>
<keyword evidence="2 8" id="KW-1003">Cell membrane</keyword>
<evidence type="ECO:0000313" key="10">
    <source>
        <dbReference type="Proteomes" id="UP001500880"/>
    </source>
</evidence>